<evidence type="ECO:0000256" key="6">
    <source>
        <dbReference type="ARBA" id="ARBA00022692"/>
    </source>
</evidence>
<evidence type="ECO:0000256" key="7">
    <source>
        <dbReference type="ARBA" id="ARBA00022824"/>
    </source>
</evidence>
<gene>
    <name evidence="14" type="ORF">CHLNCDRAFT_8393</name>
</gene>
<keyword evidence="13" id="KW-0732">Signal</keyword>
<comment type="catalytic activity">
    <reaction evidence="11">
        <text>an alpha-D-Man-(1-&gt;2)-alpha-D-Man-(1-&gt;2)-alpha-D-Man-(1-&gt;3)-[alpha-D-Man-(1-&gt;2)-alpha-D-Man-(1-&gt;3)-alpha-D-Man-(1-&gt;6)]-beta-D-Man-(1-&gt;4)-beta-D-GlcNAc-(1-&gt;4)-alpha-D-GlcNAc-diphospho-di-trans,poly-cis-dolichol + a di-trans,poly-cis-dolichyl beta-D-mannosyl phosphate = an alpha-D-Man-(1-&gt;2)-alpha-D-Man-(1-&gt;2)-alpha-D-Man-(1-&gt;3)-[alpha-D-Man-(1-&gt;2)-alpha-D-Man-(1-&gt;3)-[alpha-D-Man-(1-&gt;6)]-alpha-D-Man-(1-&gt;6)]-beta-D-Man-(1-&gt;4)-beta-D-GlcNAc-(1-&gt;4)-alpha-D-GlcNAc-diphospho-di-trans,poly-cis-dolichol + a di-trans,poly-cis-dolichyl phosphate + H(+)</text>
        <dbReference type="Rhea" id="RHEA:29535"/>
        <dbReference type="Rhea" id="RHEA-COMP:19498"/>
        <dbReference type="Rhea" id="RHEA-COMP:19501"/>
        <dbReference type="Rhea" id="RHEA-COMP:19518"/>
        <dbReference type="Rhea" id="RHEA-COMP:19519"/>
        <dbReference type="ChEBI" id="CHEBI:15378"/>
        <dbReference type="ChEBI" id="CHEBI:57683"/>
        <dbReference type="ChEBI" id="CHEBI:58211"/>
        <dbReference type="ChEBI" id="CHEBI:132517"/>
        <dbReference type="ChEBI" id="CHEBI:132519"/>
        <dbReference type="EC" id="2.4.1.260"/>
    </reaction>
    <physiologicalReaction direction="left-to-right" evidence="11">
        <dbReference type="Rhea" id="RHEA:29536"/>
    </physiologicalReaction>
</comment>
<evidence type="ECO:0000256" key="10">
    <source>
        <dbReference type="ARBA" id="ARBA00044721"/>
    </source>
</evidence>
<evidence type="ECO:0000256" key="11">
    <source>
        <dbReference type="ARBA" id="ARBA00048899"/>
    </source>
</evidence>
<feature type="signal peptide" evidence="13">
    <location>
        <begin position="1"/>
        <end position="17"/>
    </location>
</feature>
<dbReference type="UniPathway" id="UPA00378"/>
<comment type="similarity">
    <text evidence="3 12">Belongs to the glycosyltransferase 22 family.</text>
</comment>
<feature type="transmembrane region" description="Helical" evidence="12">
    <location>
        <begin position="163"/>
        <end position="189"/>
    </location>
</feature>
<keyword evidence="8 12" id="KW-1133">Transmembrane helix</keyword>
<accession>E1ZH92</accession>
<dbReference type="Pfam" id="PF03901">
    <property type="entry name" value="Glyco_transf_22"/>
    <property type="match status" value="1"/>
</dbReference>
<dbReference type="EC" id="2.4.1.-" evidence="12"/>
<feature type="chain" id="PRO_5003155746" description="Mannosyltransferase" evidence="13">
    <location>
        <begin position="18"/>
        <end position="465"/>
    </location>
</feature>
<dbReference type="PANTHER" id="PTHR22760:SF1">
    <property type="entry name" value="DOL-P-MAN:MAN(7)GLCNAC(2)-PP-DOL ALPHA-1,6-MANNOSYLTRANSFERASE"/>
    <property type="match status" value="1"/>
</dbReference>
<evidence type="ECO:0000256" key="8">
    <source>
        <dbReference type="ARBA" id="ARBA00022989"/>
    </source>
</evidence>
<organism evidence="15">
    <name type="scientific">Chlorella variabilis</name>
    <name type="common">Green alga</name>
    <dbReference type="NCBI Taxonomy" id="554065"/>
    <lineage>
        <taxon>Eukaryota</taxon>
        <taxon>Viridiplantae</taxon>
        <taxon>Chlorophyta</taxon>
        <taxon>core chlorophytes</taxon>
        <taxon>Trebouxiophyceae</taxon>
        <taxon>Chlorellales</taxon>
        <taxon>Chlorellaceae</taxon>
        <taxon>Chlorella clade</taxon>
        <taxon>Chlorella</taxon>
    </lineage>
</organism>
<evidence type="ECO:0000313" key="15">
    <source>
        <dbReference type="Proteomes" id="UP000008141"/>
    </source>
</evidence>
<proteinExistence type="inferred from homology"/>
<dbReference type="eggNOG" id="KOG2516">
    <property type="taxonomic scope" value="Eukaryota"/>
</dbReference>
<feature type="transmembrane region" description="Helical" evidence="12">
    <location>
        <begin position="86"/>
        <end position="107"/>
    </location>
</feature>
<dbReference type="PANTHER" id="PTHR22760">
    <property type="entry name" value="GLYCOSYLTRANSFERASE"/>
    <property type="match status" value="1"/>
</dbReference>
<dbReference type="InterPro" id="IPR005599">
    <property type="entry name" value="GPI_mannosylTrfase"/>
</dbReference>
<dbReference type="GO" id="GO:0005789">
    <property type="term" value="C:endoplasmic reticulum membrane"/>
    <property type="evidence" value="ECO:0007669"/>
    <property type="project" value="UniProtKB-SubCell"/>
</dbReference>
<keyword evidence="7 12" id="KW-0256">Endoplasmic reticulum</keyword>
<feature type="non-terminal residue" evidence="14">
    <location>
        <position position="465"/>
    </location>
</feature>
<keyword evidence="9 12" id="KW-0472">Membrane</keyword>
<evidence type="ECO:0000256" key="12">
    <source>
        <dbReference type="RuleBase" id="RU363075"/>
    </source>
</evidence>
<feature type="non-terminal residue" evidence="14">
    <location>
        <position position="1"/>
    </location>
</feature>
<dbReference type="GO" id="GO:0052917">
    <property type="term" value="F:dol-P-Man:Man(7)GlcNAc(2)-PP-Dol alpha-1,6-mannosyltransferase activity"/>
    <property type="evidence" value="ECO:0007669"/>
    <property type="project" value="UniProtKB-EC"/>
</dbReference>
<dbReference type="KEGG" id="cvr:CHLNCDRAFT_8393"/>
<dbReference type="EMBL" id="GL433846">
    <property type="protein sequence ID" value="EFN54879.1"/>
    <property type="molecule type" value="Genomic_DNA"/>
</dbReference>
<keyword evidence="4 12" id="KW-0328">Glycosyltransferase</keyword>
<comment type="subcellular location">
    <subcellularLocation>
        <location evidence="1 12">Endoplasmic reticulum membrane</location>
        <topology evidence="1 12">Multi-pass membrane protein</topology>
    </subcellularLocation>
</comment>
<feature type="transmembrane region" description="Helical" evidence="12">
    <location>
        <begin position="57"/>
        <end position="74"/>
    </location>
</feature>
<dbReference type="Proteomes" id="UP000008141">
    <property type="component" value="Unassembled WGS sequence"/>
</dbReference>
<keyword evidence="6 12" id="KW-0812">Transmembrane</keyword>
<evidence type="ECO:0000256" key="1">
    <source>
        <dbReference type="ARBA" id="ARBA00004477"/>
    </source>
</evidence>
<dbReference type="GO" id="GO:0006487">
    <property type="term" value="P:protein N-linked glycosylation"/>
    <property type="evidence" value="ECO:0007669"/>
    <property type="project" value="TreeGrafter"/>
</dbReference>
<dbReference type="STRING" id="554065.E1ZH92"/>
<dbReference type="AlphaFoldDB" id="E1ZH92"/>
<keyword evidence="5" id="KW-0808">Transferase</keyword>
<evidence type="ECO:0000313" key="14">
    <source>
        <dbReference type="EMBL" id="EFN54879.1"/>
    </source>
</evidence>
<name>E1ZH92_CHLVA</name>
<evidence type="ECO:0000256" key="9">
    <source>
        <dbReference type="ARBA" id="ARBA00023136"/>
    </source>
</evidence>
<dbReference type="RefSeq" id="XP_005846981.1">
    <property type="nucleotide sequence ID" value="XM_005846919.1"/>
</dbReference>
<reference evidence="14 15" key="1">
    <citation type="journal article" date="2010" name="Plant Cell">
        <title>The Chlorella variabilis NC64A genome reveals adaptation to photosymbiosis, coevolution with viruses, and cryptic sex.</title>
        <authorList>
            <person name="Blanc G."/>
            <person name="Duncan G."/>
            <person name="Agarkova I."/>
            <person name="Borodovsky M."/>
            <person name="Gurnon J."/>
            <person name="Kuo A."/>
            <person name="Lindquist E."/>
            <person name="Lucas S."/>
            <person name="Pangilinan J."/>
            <person name="Polle J."/>
            <person name="Salamov A."/>
            <person name="Terry A."/>
            <person name="Yamada T."/>
            <person name="Dunigan D.D."/>
            <person name="Grigoriev I.V."/>
            <person name="Claverie J.M."/>
            <person name="Van Etten J.L."/>
        </authorList>
    </citation>
    <scope>NUCLEOTIDE SEQUENCE [LARGE SCALE GENOMIC DNA]</scope>
    <source>
        <strain evidence="14 15">NC64A</strain>
    </source>
</reference>
<feature type="transmembrane region" description="Helical" evidence="12">
    <location>
        <begin position="113"/>
        <end position="133"/>
    </location>
</feature>
<evidence type="ECO:0000256" key="13">
    <source>
        <dbReference type="SAM" id="SignalP"/>
    </source>
</evidence>
<feature type="transmembrane region" description="Helical" evidence="12">
    <location>
        <begin position="335"/>
        <end position="356"/>
    </location>
</feature>
<sequence>GWTVLVAAAVAAHACLAPFTKVEESFNLQATHDLLYHGLNLTAYDHLEFPGVVPRTFLGPLAMACGAAPAVLLLRVLGAPKLASLLAVRLVLGLATVGSLALVQRTIRRQLGGATAAAFMLLTALQFHLPFYLSRTLPNVLAMPLTNAGLACWLAGGDSPAPIYLLTAAAVVFRCDMILLVGLVGLHLLATRRTSLARGAAHGAAAVAASLAASLLADSFFWRRWLWPEGEVLHFNTVLNKSHEWGVMPAHWYFTSALPRALHAAYALAPLGALLERRVRPPLAVGLAFVLLYSNLGHKEVRFLFPVLPLWNLAAAAAVQRAWVGRGKSAARRLLLLVVGGALAAGLALTLVTAAASRHNYPGGAALRQLHSLAAADAAAAAAQGRQLRVHVGVVPAMMGVSRFGEVGEPWSYCKEEGLDPGQLAKRRYDFLLTDQPAVQGYAQLAAAHGFRRLSLRVRSPAAAL</sequence>
<comment type="function">
    <text evidence="10">Mannosyltransferase that operates in the biosynthetic pathway of dolichol-linked oligosaccharides, the glycan precursors employed in protein asparagine (N)-glycosylation. The assembly of dolichol-linked oligosaccharides begins on the cytosolic side of the endoplasmic reticulum membrane and finishes in its lumen. The sequential addition of sugars to dolichol pyrophosphate produces dolichol-linked oligosaccharides containing fourteen sugars, including two GlcNAcs, nine mannoses and three glucoses. Once assembled, the oligosaccharide is transferred from the lipid to nascent proteins by oligosaccharyltransferases. In the lumen of the endoplasmic reticulum, adds the eighth mannose residue in an alpha-1,6 linkage onto Man(7)GlcNAc(2)-PP-dolichol to produce Man(8)GlcNAc(2)-PP-dolichol.</text>
</comment>
<protein>
    <recommendedName>
        <fullName evidence="12">Mannosyltransferase</fullName>
        <ecNumber evidence="12">2.4.1.-</ecNumber>
    </recommendedName>
</protein>
<evidence type="ECO:0000256" key="4">
    <source>
        <dbReference type="ARBA" id="ARBA00022676"/>
    </source>
</evidence>
<comment type="pathway">
    <text evidence="2">Protein modification; protein glycosylation.</text>
</comment>
<evidence type="ECO:0000256" key="5">
    <source>
        <dbReference type="ARBA" id="ARBA00022679"/>
    </source>
</evidence>
<dbReference type="GeneID" id="17354540"/>
<keyword evidence="15" id="KW-1185">Reference proteome</keyword>
<evidence type="ECO:0000256" key="2">
    <source>
        <dbReference type="ARBA" id="ARBA00004922"/>
    </source>
</evidence>
<dbReference type="OMA" id="WWVEVRM"/>
<dbReference type="OrthoDB" id="19039at2759"/>
<dbReference type="FunCoup" id="E1ZH92">
    <property type="interactions" value="1777"/>
</dbReference>
<feature type="transmembrane region" description="Helical" evidence="12">
    <location>
        <begin position="140"/>
        <end position="157"/>
    </location>
</feature>
<dbReference type="InParanoid" id="E1ZH92"/>
<evidence type="ECO:0000256" key="3">
    <source>
        <dbReference type="ARBA" id="ARBA00007063"/>
    </source>
</evidence>